<dbReference type="Gene3D" id="1.20.5.1300">
    <property type="match status" value="1"/>
</dbReference>
<dbReference type="GO" id="GO:0051287">
    <property type="term" value="F:NAD binding"/>
    <property type="evidence" value="ECO:0007669"/>
    <property type="project" value="InterPro"/>
</dbReference>
<name>A0A6J6NI43_9ZZZZ</name>
<dbReference type="GO" id="GO:0004399">
    <property type="term" value="F:histidinol dehydrogenase activity"/>
    <property type="evidence" value="ECO:0007669"/>
    <property type="project" value="InterPro"/>
</dbReference>
<dbReference type="Pfam" id="PF00815">
    <property type="entry name" value="Histidinol_dh"/>
    <property type="match status" value="1"/>
</dbReference>
<evidence type="ECO:0000256" key="3">
    <source>
        <dbReference type="ARBA" id="ARBA00022723"/>
    </source>
</evidence>
<keyword evidence="4" id="KW-0862">Zinc</keyword>
<evidence type="ECO:0000256" key="2">
    <source>
        <dbReference type="ARBA" id="ARBA00010178"/>
    </source>
</evidence>
<dbReference type="GO" id="GO:0046872">
    <property type="term" value="F:metal ion binding"/>
    <property type="evidence" value="ECO:0007669"/>
    <property type="project" value="UniProtKB-KW"/>
</dbReference>
<dbReference type="PRINTS" id="PR00083">
    <property type="entry name" value="HOLDHDRGNASE"/>
</dbReference>
<evidence type="ECO:0000256" key="4">
    <source>
        <dbReference type="ARBA" id="ARBA00022833"/>
    </source>
</evidence>
<dbReference type="InterPro" id="IPR022695">
    <property type="entry name" value="Histidinol_DH_monofunct"/>
</dbReference>
<dbReference type="Gene3D" id="3.40.50.1980">
    <property type="entry name" value="Nitrogenase molybdenum iron protein domain"/>
    <property type="match status" value="2"/>
</dbReference>
<dbReference type="CDD" id="cd06572">
    <property type="entry name" value="Histidinol_dh"/>
    <property type="match status" value="1"/>
</dbReference>
<keyword evidence="3" id="KW-0479">Metal-binding</keyword>
<dbReference type="PIRSF" id="PIRSF000099">
    <property type="entry name" value="Histidinol_dh"/>
    <property type="match status" value="1"/>
</dbReference>
<dbReference type="EMBL" id="CAEZXL010000074">
    <property type="protein sequence ID" value="CAB4685999.1"/>
    <property type="molecule type" value="Genomic_DNA"/>
</dbReference>
<accession>A0A6J6NI43</accession>
<dbReference type="HAMAP" id="MF_01024">
    <property type="entry name" value="HisD"/>
    <property type="match status" value="1"/>
</dbReference>
<dbReference type="GO" id="GO:0005829">
    <property type="term" value="C:cytosol"/>
    <property type="evidence" value="ECO:0007669"/>
    <property type="project" value="TreeGrafter"/>
</dbReference>
<dbReference type="FunFam" id="3.40.50.1980:FF:000001">
    <property type="entry name" value="Histidinol dehydrogenase"/>
    <property type="match status" value="1"/>
</dbReference>
<dbReference type="GO" id="GO:0000105">
    <property type="term" value="P:L-histidine biosynthetic process"/>
    <property type="evidence" value="ECO:0007669"/>
    <property type="project" value="InterPro"/>
</dbReference>
<dbReference type="PROSITE" id="PS00611">
    <property type="entry name" value="HISOL_DEHYDROGENASE"/>
    <property type="match status" value="1"/>
</dbReference>
<reference evidence="6" key="1">
    <citation type="submission" date="2020-05" db="EMBL/GenBank/DDBJ databases">
        <authorList>
            <person name="Chiriac C."/>
            <person name="Salcher M."/>
            <person name="Ghai R."/>
            <person name="Kavagutti S V."/>
        </authorList>
    </citation>
    <scope>NUCLEOTIDE SEQUENCE</scope>
</reference>
<dbReference type="AlphaFoldDB" id="A0A6J6NI43"/>
<organism evidence="6">
    <name type="scientific">freshwater metagenome</name>
    <dbReference type="NCBI Taxonomy" id="449393"/>
    <lineage>
        <taxon>unclassified sequences</taxon>
        <taxon>metagenomes</taxon>
        <taxon>ecological metagenomes</taxon>
    </lineage>
</organism>
<evidence type="ECO:0000313" key="6">
    <source>
        <dbReference type="EMBL" id="CAB4685999.1"/>
    </source>
</evidence>
<dbReference type="InterPro" id="IPR001692">
    <property type="entry name" value="Histidinol_DH_CS"/>
</dbReference>
<gene>
    <name evidence="6" type="ORF">UFOPK2373_00536</name>
</gene>
<evidence type="ECO:0000256" key="1">
    <source>
        <dbReference type="ARBA" id="ARBA00001947"/>
    </source>
</evidence>
<protein>
    <submittedName>
        <fullName evidence="6">Unannotated protein</fullName>
    </submittedName>
</protein>
<sequence>MAELIRLLDLSGHVISAELVSKELPRAAIDIDSALEEIRPLVEQIRTEGAEALVSIAKKFDGIDINPIKVTSEELANALNSLEPSLRTSLEIAIERVRKVTEQAKPKSFTAELADGAQVQQRYQPIDSVGLYVPGGKAVYPSSVIMNVVPAQVAGVKKLAIATPGQKEFGGRAHPTVLATAALLGVEDVYVIGGPAAVIAFAFGIPEIGLEPVNLVTGPGNLYVAAAKRLLRGVIAIDSEAGPTEVMVIADSSANPDFVAADLISQAEHDEFAAAVLLTDSLEFAEQVRSAMASQVAETSNKARVLAALSGQQSAIVLVSDLNQAAQIADFYATEHLELQTGSNDQLLGQISNAGAIFVGDFSPVSLGDYLAGSNHVLPTGGQARFGSGLGVHTFLRPQQVIKYSKSALSEVANNVVSIADSEGLQAHGDAIRVRF</sequence>
<dbReference type="SUPFAM" id="SSF53720">
    <property type="entry name" value="ALDH-like"/>
    <property type="match status" value="1"/>
</dbReference>
<dbReference type="NCBIfam" id="TIGR00069">
    <property type="entry name" value="hisD"/>
    <property type="match status" value="1"/>
</dbReference>
<evidence type="ECO:0000256" key="5">
    <source>
        <dbReference type="ARBA" id="ARBA00023002"/>
    </source>
</evidence>
<dbReference type="PANTHER" id="PTHR21256:SF2">
    <property type="entry name" value="HISTIDINE BIOSYNTHESIS TRIFUNCTIONAL PROTEIN"/>
    <property type="match status" value="1"/>
</dbReference>
<dbReference type="InterPro" id="IPR012131">
    <property type="entry name" value="Hstdl_DH"/>
</dbReference>
<dbReference type="InterPro" id="IPR016161">
    <property type="entry name" value="Ald_DH/histidinol_DH"/>
</dbReference>
<comment type="similarity">
    <text evidence="2">Belongs to the histidinol dehydrogenase family.</text>
</comment>
<dbReference type="PANTHER" id="PTHR21256">
    <property type="entry name" value="HISTIDINOL DEHYDROGENASE HDH"/>
    <property type="match status" value="1"/>
</dbReference>
<proteinExistence type="inferred from homology"/>
<keyword evidence="5" id="KW-0560">Oxidoreductase</keyword>
<comment type="cofactor">
    <cofactor evidence="1">
        <name>Zn(2+)</name>
        <dbReference type="ChEBI" id="CHEBI:29105"/>
    </cofactor>
</comment>